<comment type="caution">
    <text evidence="17">The sequence shown here is derived from an EMBL/GenBank/DDBJ whole genome shotgun (WGS) entry which is preliminary data.</text>
</comment>
<dbReference type="GO" id="GO:0043565">
    <property type="term" value="F:sequence-specific DNA binding"/>
    <property type="evidence" value="ECO:0007669"/>
    <property type="project" value="InterPro"/>
</dbReference>
<evidence type="ECO:0000256" key="4">
    <source>
        <dbReference type="ARBA" id="ARBA00022679"/>
    </source>
</evidence>
<protein>
    <recommendedName>
        <fullName evidence="2">histidine kinase</fullName>
        <ecNumber evidence="2">2.7.13.3</ecNumber>
    </recommendedName>
</protein>
<keyword evidence="5" id="KW-0547">Nucleotide-binding</keyword>
<dbReference type="SUPFAM" id="SSF63829">
    <property type="entry name" value="Calcium-dependent phosphotriesterase"/>
    <property type="match status" value="2"/>
</dbReference>
<dbReference type="InterPro" id="IPR018062">
    <property type="entry name" value="HTH_AraC-typ_CS"/>
</dbReference>
<dbReference type="PROSITE" id="PS50110">
    <property type="entry name" value="RESPONSE_REGULATORY"/>
    <property type="match status" value="1"/>
</dbReference>
<keyword evidence="13" id="KW-0472">Membrane</keyword>
<accession>A0A938WPC3</accession>
<keyword evidence="8" id="KW-0902">Two-component regulatory system</keyword>
<feature type="domain" description="Response regulatory" evidence="16">
    <location>
        <begin position="992"/>
        <end position="1107"/>
    </location>
</feature>
<dbReference type="Proteomes" id="UP000764045">
    <property type="component" value="Unassembled WGS sequence"/>
</dbReference>
<keyword evidence="7" id="KW-0067">ATP-binding</keyword>
<keyword evidence="4" id="KW-0808">Transferase</keyword>
<dbReference type="InterPro" id="IPR001789">
    <property type="entry name" value="Sig_transdc_resp-reg_receiver"/>
</dbReference>
<evidence type="ECO:0000259" key="15">
    <source>
        <dbReference type="PROSITE" id="PS50109"/>
    </source>
</evidence>
<dbReference type="SUPFAM" id="SSF55874">
    <property type="entry name" value="ATPase domain of HSP90 chaperone/DNA topoisomerase II/histidine kinase"/>
    <property type="match status" value="1"/>
</dbReference>
<keyword evidence="3 12" id="KW-0597">Phosphoprotein</keyword>
<dbReference type="Gene3D" id="2.130.10.10">
    <property type="entry name" value="YVTN repeat-like/Quinoprotein amine dehydrogenase"/>
    <property type="match status" value="2"/>
</dbReference>
<dbReference type="FunFam" id="3.30.565.10:FF:000037">
    <property type="entry name" value="Hybrid sensor histidine kinase/response regulator"/>
    <property type="match status" value="1"/>
</dbReference>
<evidence type="ECO:0000256" key="13">
    <source>
        <dbReference type="SAM" id="Phobius"/>
    </source>
</evidence>
<gene>
    <name evidence="17" type="ORF">H6B30_14385</name>
</gene>
<dbReference type="PROSITE" id="PS01124">
    <property type="entry name" value="HTH_ARAC_FAMILY_2"/>
    <property type="match status" value="1"/>
</dbReference>
<dbReference type="SUPFAM" id="SSF46689">
    <property type="entry name" value="Homeodomain-like"/>
    <property type="match status" value="2"/>
</dbReference>
<feature type="modified residue" description="4-aspartylphosphate" evidence="12">
    <location>
        <position position="1040"/>
    </location>
</feature>
<dbReference type="SUPFAM" id="SSF101898">
    <property type="entry name" value="NHL repeat"/>
    <property type="match status" value="1"/>
</dbReference>
<dbReference type="InterPro" id="IPR011110">
    <property type="entry name" value="Reg_prop"/>
</dbReference>
<keyword evidence="13" id="KW-0812">Transmembrane</keyword>
<dbReference type="SMART" id="SM00388">
    <property type="entry name" value="HisKA"/>
    <property type="match status" value="1"/>
</dbReference>
<name>A0A938WPC3_9BACT</name>
<sequence length="1242" mass="141257">MDIFSRKFNSENGLPDNNVRNIIQDSKGFIWMGTPGGLYRFDNYFYTTYKYSESGNTKLLNNNHISGLYRLPDDRLLIVELGGKLSIFDVNSNRFVDLPARKKQHVYDSVRTTKTDMQALAQFKTVIDNGGNVINDNLGNMVVVDTTGLIWFIDRNTREVINMRVFDKDLFPLVNSKKYKIVTSRKNNLIWVSTNGCGITVYDRKTQTARHIRHDSGLISSDFIIDMCMDRNEDVWVADEFNGAVCLTVQDNDTAVKLLNPHAGNQRANQVYVMRWMPDSTLFIANTFADVYKTDHSMHIPPRPTISGLDVHSICSDINGNTWIGTRQEGILAKGRKWLRHDPKDSRTVSANNILHMLCDSKGRIWVAAAEAHLDLVTTNNDGTITFRHFFGENFSPRVMLQDKAGAIWVGAESGLYRFYPDELINNSDAFTRIIPAADLAHCNVCCIFEDTNGHIYIGTAGNGAYRIDATKSIGKQNRKWQITPIKGLISNDVRSMIEDDLGVIWMGTNKGITCYDPRDGKIWYRYNEYDPVQNFYADNCVCRMPDGKLAFGTNRGIVIYDPTRAANENGTANRLTITDILINGVSAGLMGNDSPIDGAPDNEEAITLPYNRNSLTIRFSMFNFKSAMGTRYSYYLEGYDKGWSEPSAYSFASYKNLPPGRYIFMVRAHDNGPRPSEERRMAITIRQPWWSTWWACAIYMALAAIVGTAVFRQLRTVYRLRQRIAIENKLTEYKLQTFTNISHEFRTPLTIIRGAMQSIGNQDIPAGMQQPISNMQKSVNRMMRLVNQLLEFRKMQNNKLRLALEETDVVKFIKEIFFSFKDIAENKRINYMFIPQEKSRMVFVDKGHLDKIAYNLLSNAFKYTPCQGEITVRLGFKDNKMIIRVEDNGVGIPKEKQPELFQRFMQSTFSNDSIGIGLNLTKALVEVHKGSISFMPNVPKGSIFTVELPTDKGVYCEEDFMAPGHLLLEHAQEGNGRAYHELAAQPMNDRKVLIVEDDADVMEYLRETMQRIFTVHTAMDGIEALHTLEDLQADLIISDIMMPLMDGLEFTARVRNNENTKDVPVILLTALTCDDKRIKGLKNGADAYITKPFDPELLITTAVSLIEKNDRLKEQYTKKSARQKAILPLIITDERDKRLLDSVDMWIDGHLCDPMLSVDEVAKAMGYSRTHFFKKMKALTGQPPADYIKAKRLDKAAQLLKDETTTVAEVCYKVGISKPNYFAKIFKERFGISPKKYQQGG</sequence>
<keyword evidence="6" id="KW-0418">Kinase</keyword>
<dbReference type="GO" id="GO:0000155">
    <property type="term" value="F:phosphorelay sensor kinase activity"/>
    <property type="evidence" value="ECO:0007669"/>
    <property type="project" value="InterPro"/>
</dbReference>
<dbReference type="PANTHER" id="PTHR43547">
    <property type="entry name" value="TWO-COMPONENT HISTIDINE KINASE"/>
    <property type="match status" value="1"/>
</dbReference>
<evidence type="ECO:0000256" key="3">
    <source>
        <dbReference type="ARBA" id="ARBA00022553"/>
    </source>
</evidence>
<dbReference type="Gene3D" id="3.30.565.10">
    <property type="entry name" value="Histidine kinase-like ATPase, C-terminal domain"/>
    <property type="match status" value="1"/>
</dbReference>
<dbReference type="SMART" id="SM00448">
    <property type="entry name" value="REC"/>
    <property type="match status" value="1"/>
</dbReference>
<dbReference type="Pfam" id="PF00512">
    <property type="entry name" value="HisKA"/>
    <property type="match status" value="1"/>
</dbReference>
<dbReference type="InterPro" id="IPR018060">
    <property type="entry name" value="HTH_AraC"/>
</dbReference>
<dbReference type="Pfam" id="PF00072">
    <property type="entry name" value="Response_reg"/>
    <property type="match status" value="1"/>
</dbReference>
<dbReference type="GO" id="GO:0003700">
    <property type="term" value="F:DNA-binding transcription factor activity"/>
    <property type="evidence" value="ECO:0007669"/>
    <property type="project" value="InterPro"/>
</dbReference>
<evidence type="ECO:0000259" key="14">
    <source>
        <dbReference type="PROSITE" id="PS01124"/>
    </source>
</evidence>
<dbReference type="PROSITE" id="PS50109">
    <property type="entry name" value="HIS_KIN"/>
    <property type="match status" value="1"/>
</dbReference>
<evidence type="ECO:0000256" key="2">
    <source>
        <dbReference type="ARBA" id="ARBA00012438"/>
    </source>
</evidence>
<dbReference type="Pfam" id="PF12833">
    <property type="entry name" value="HTH_18"/>
    <property type="match status" value="1"/>
</dbReference>
<evidence type="ECO:0000259" key="16">
    <source>
        <dbReference type="PROSITE" id="PS50110"/>
    </source>
</evidence>
<dbReference type="PANTHER" id="PTHR43547:SF2">
    <property type="entry name" value="HYBRID SIGNAL TRANSDUCTION HISTIDINE KINASE C"/>
    <property type="match status" value="1"/>
</dbReference>
<dbReference type="InterPro" id="IPR003661">
    <property type="entry name" value="HisK_dim/P_dom"/>
</dbReference>
<dbReference type="Pfam" id="PF02518">
    <property type="entry name" value="HATPase_c"/>
    <property type="match status" value="1"/>
</dbReference>
<evidence type="ECO:0000256" key="9">
    <source>
        <dbReference type="ARBA" id="ARBA00023015"/>
    </source>
</evidence>
<keyword evidence="18" id="KW-1185">Reference proteome</keyword>
<dbReference type="RefSeq" id="WP_205111792.1">
    <property type="nucleotide sequence ID" value="NZ_JACJJL010000034.1"/>
</dbReference>
<evidence type="ECO:0000256" key="5">
    <source>
        <dbReference type="ARBA" id="ARBA00022741"/>
    </source>
</evidence>
<evidence type="ECO:0000256" key="10">
    <source>
        <dbReference type="ARBA" id="ARBA00023125"/>
    </source>
</evidence>
<dbReference type="Gene3D" id="3.40.50.2300">
    <property type="match status" value="1"/>
</dbReference>
<keyword evidence="10" id="KW-0238">DNA-binding</keyword>
<evidence type="ECO:0000256" key="11">
    <source>
        <dbReference type="ARBA" id="ARBA00023163"/>
    </source>
</evidence>
<dbReference type="InterPro" id="IPR003594">
    <property type="entry name" value="HATPase_dom"/>
</dbReference>
<dbReference type="CDD" id="cd17574">
    <property type="entry name" value="REC_OmpR"/>
    <property type="match status" value="1"/>
</dbReference>
<reference evidence="17 18" key="1">
    <citation type="journal article" date="2021" name="Sci. Rep.">
        <title>The distribution of antibiotic resistance genes in chicken gut microbiota commensals.</title>
        <authorList>
            <person name="Juricova H."/>
            <person name="Matiasovicova J."/>
            <person name="Kubasova T."/>
            <person name="Cejkova D."/>
            <person name="Rychlik I."/>
        </authorList>
    </citation>
    <scope>NUCLEOTIDE SEQUENCE [LARGE SCALE GENOMIC DNA]</scope>
    <source>
        <strain evidence="17 18">An819</strain>
    </source>
</reference>
<evidence type="ECO:0000256" key="7">
    <source>
        <dbReference type="ARBA" id="ARBA00022840"/>
    </source>
</evidence>
<keyword evidence="11" id="KW-0804">Transcription</keyword>
<dbReference type="Gene3D" id="2.60.40.10">
    <property type="entry name" value="Immunoglobulins"/>
    <property type="match status" value="1"/>
</dbReference>
<keyword evidence="13" id="KW-1133">Transmembrane helix</keyword>
<dbReference type="Gene3D" id="1.10.10.60">
    <property type="entry name" value="Homeodomain-like"/>
    <property type="match status" value="2"/>
</dbReference>
<dbReference type="SUPFAM" id="SSF52172">
    <property type="entry name" value="CheY-like"/>
    <property type="match status" value="1"/>
</dbReference>
<dbReference type="InterPro" id="IPR005467">
    <property type="entry name" value="His_kinase_dom"/>
</dbReference>
<dbReference type="FunFam" id="1.10.287.130:FF:000045">
    <property type="entry name" value="Two-component system sensor histidine kinase/response regulator"/>
    <property type="match status" value="1"/>
</dbReference>
<dbReference type="SMART" id="SM00387">
    <property type="entry name" value="HATPase_c"/>
    <property type="match status" value="1"/>
</dbReference>
<dbReference type="InterPro" id="IPR036097">
    <property type="entry name" value="HisK_dim/P_sf"/>
</dbReference>
<evidence type="ECO:0000256" key="12">
    <source>
        <dbReference type="PROSITE-ProRule" id="PRU00169"/>
    </source>
</evidence>
<dbReference type="InterPro" id="IPR013783">
    <property type="entry name" value="Ig-like_fold"/>
</dbReference>
<comment type="catalytic activity">
    <reaction evidence="1">
        <text>ATP + protein L-histidine = ADP + protein N-phospho-L-histidine.</text>
        <dbReference type="EC" id="2.7.13.3"/>
    </reaction>
</comment>
<evidence type="ECO:0000313" key="17">
    <source>
        <dbReference type="EMBL" id="MBM6662914.1"/>
    </source>
</evidence>
<dbReference type="Gene3D" id="1.10.287.130">
    <property type="match status" value="1"/>
</dbReference>
<dbReference type="CDD" id="cd00082">
    <property type="entry name" value="HisKA"/>
    <property type="match status" value="1"/>
</dbReference>
<feature type="domain" description="Histidine kinase" evidence="15">
    <location>
        <begin position="741"/>
        <end position="953"/>
    </location>
</feature>
<feature type="transmembrane region" description="Helical" evidence="13">
    <location>
        <begin position="690"/>
        <end position="712"/>
    </location>
</feature>
<dbReference type="SUPFAM" id="SSF47384">
    <property type="entry name" value="Homodimeric domain of signal transducing histidine kinase"/>
    <property type="match status" value="1"/>
</dbReference>
<dbReference type="InterPro" id="IPR036890">
    <property type="entry name" value="HATPase_C_sf"/>
</dbReference>
<dbReference type="InterPro" id="IPR011123">
    <property type="entry name" value="Y_Y_Y"/>
</dbReference>
<dbReference type="CDD" id="cd00075">
    <property type="entry name" value="HATPase"/>
    <property type="match status" value="1"/>
</dbReference>
<evidence type="ECO:0000313" key="18">
    <source>
        <dbReference type="Proteomes" id="UP000764045"/>
    </source>
</evidence>
<dbReference type="Pfam" id="PF07494">
    <property type="entry name" value="Reg_prop"/>
    <property type="match status" value="3"/>
</dbReference>
<dbReference type="PROSITE" id="PS00041">
    <property type="entry name" value="HTH_ARAC_FAMILY_1"/>
    <property type="match status" value="1"/>
</dbReference>
<dbReference type="InterPro" id="IPR004358">
    <property type="entry name" value="Sig_transdc_His_kin-like_C"/>
</dbReference>
<organism evidence="17 18">
    <name type="scientific">Marseilla massiliensis</name>
    <dbReference type="NCBI Taxonomy" id="1841864"/>
    <lineage>
        <taxon>Bacteria</taxon>
        <taxon>Pseudomonadati</taxon>
        <taxon>Bacteroidota</taxon>
        <taxon>Bacteroidia</taxon>
        <taxon>Bacteroidales</taxon>
        <taxon>Prevotellaceae</taxon>
        <taxon>Marseilla</taxon>
    </lineage>
</organism>
<dbReference type="EC" id="2.7.13.3" evidence="2"/>
<dbReference type="InterPro" id="IPR009057">
    <property type="entry name" value="Homeodomain-like_sf"/>
</dbReference>
<evidence type="ECO:0000256" key="1">
    <source>
        <dbReference type="ARBA" id="ARBA00000085"/>
    </source>
</evidence>
<dbReference type="EMBL" id="JACJJL010000034">
    <property type="protein sequence ID" value="MBM6662914.1"/>
    <property type="molecule type" value="Genomic_DNA"/>
</dbReference>
<dbReference type="AlphaFoldDB" id="A0A938WPC3"/>
<dbReference type="SMART" id="SM00342">
    <property type="entry name" value="HTH_ARAC"/>
    <property type="match status" value="1"/>
</dbReference>
<evidence type="ECO:0000256" key="8">
    <source>
        <dbReference type="ARBA" id="ARBA00023012"/>
    </source>
</evidence>
<feature type="domain" description="HTH araC/xylS-type" evidence="14">
    <location>
        <begin position="1142"/>
        <end position="1241"/>
    </location>
</feature>
<keyword evidence="9" id="KW-0805">Transcription regulation</keyword>
<dbReference type="InterPro" id="IPR011006">
    <property type="entry name" value="CheY-like_superfamily"/>
</dbReference>
<dbReference type="PRINTS" id="PR00344">
    <property type="entry name" value="BCTRLSENSOR"/>
</dbReference>
<dbReference type="GO" id="GO:0005524">
    <property type="term" value="F:ATP binding"/>
    <property type="evidence" value="ECO:0007669"/>
    <property type="project" value="UniProtKB-KW"/>
</dbReference>
<proteinExistence type="predicted"/>
<evidence type="ECO:0000256" key="6">
    <source>
        <dbReference type="ARBA" id="ARBA00022777"/>
    </source>
</evidence>
<dbReference type="InterPro" id="IPR015943">
    <property type="entry name" value="WD40/YVTN_repeat-like_dom_sf"/>
</dbReference>
<dbReference type="Pfam" id="PF07495">
    <property type="entry name" value="Y_Y_Y"/>
    <property type="match status" value="1"/>
</dbReference>